<comment type="caution">
    <text evidence="11">The sequence shown here is derived from an EMBL/GenBank/DDBJ whole genome shotgun (WGS) entry which is preliminary data.</text>
</comment>
<dbReference type="InterPro" id="IPR001273">
    <property type="entry name" value="ArAA_hydroxylase"/>
</dbReference>
<evidence type="ECO:0000256" key="5">
    <source>
        <dbReference type="ARBA" id="ARBA00023004"/>
    </source>
</evidence>
<keyword evidence="5 7" id="KW-0408">Iron</keyword>
<feature type="binding site" evidence="7">
    <location>
        <position position="279"/>
    </location>
    <ligand>
        <name>Fe cation</name>
        <dbReference type="ChEBI" id="CHEBI:24875"/>
    </ligand>
</feature>
<keyword evidence="9" id="KW-0175">Coiled coil</keyword>
<dbReference type="PRINTS" id="PR00372">
    <property type="entry name" value="FYWHYDRXLASE"/>
</dbReference>
<dbReference type="PROSITE" id="PS51410">
    <property type="entry name" value="BH4_AAA_HYDROXYL_2"/>
    <property type="match status" value="1"/>
</dbReference>
<feature type="binding site" evidence="7">
    <location>
        <position position="234"/>
    </location>
    <ligand>
        <name>Fe cation</name>
        <dbReference type="ChEBI" id="CHEBI:24875"/>
    </ligand>
</feature>
<dbReference type="PROSITE" id="PS00367">
    <property type="entry name" value="BH4_AAA_HYDROXYL_1"/>
    <property type="match status" value="1"/>
</dbReference>
<evidence type="ECO:0000256" key="4">
    <source>
        <dbReference type="ARBA" id="ARBA00023002"/>
    </source>
</evidence>
<name>A0A2T7P3M4_POMCA</name>
<evidence type="ECO:0000256" key="6">
    <source>
        <dbReference type="ARBA" id="ARBA00023033"/>
    </source>
</evidence>
<feature type="coiled-coil region" evidence="9">
    <location>
        <begin position="376"/>
        <end position="403"/>
    </location>
</feature>
<dbReference type="PANTHER" id="PTHR11473:SF15">
    <property type="entry name" value="TYROSINE 3-MONOOXYGENASE"/>
    <property type="match status" value="1"/>
</dbReference>
<dbReference type="AlphaFoldDB" id="A0A2T7P3M4"/>
<dbReference type="InterPro" id="IPR018301">
    <property type="entry name" value="ArAA_hydroxylase_Fe/CU_BS"/>
</dbReference>
<dbReference type="Gene3D" id="1.10.800.10">
    <property type="entry name" value="Aromatic amino acid hydroxylase"/>
    <property type="match status" value="1"/>
</dbReference>
<dbReference type="EMBL" id="PZQS01000006">
    <property type="protein sequence ID" value="PVD28010.1"/>
    <property type="molecule type" value="Genomic_DNA"/>
</dbReference>
<keyword evidence="3 7" id="KW-0479">Metal-binding</keyword>
<dbReference type="PANTHER" id="PTHR11473">
    <property type="entry name" value="AROMATIC AMINO ACID HYDROXYLASE"/>
    <property type="match status" value="1"/>
</dbReference>
<evidence type="ECO:0000313" key="11">
    <source>
        <dbReference type="EMBL" id="PVD28010.1"/>
    </source>
</evidence>
<dbReference type="GO" id="GO:0005506">
    <property type="term" value="F:iron ion binding"/>
    <property type="evidence" value="ECO:0007669"/>
    <property type="project" value="InterPro"/>
</dbReference>
<dbReference type="Pfam" id="PF00351">
    <property type="entry name" value="Biopterin_H"/>
    <property type="match status" value="1"/>
</dbReference>
<evidence type="ECO:0000256" key="9">
    <source>
        <dbReference type="SAM" id="Coils"/>
    </source>
</evidence>
<comment type="cofactor">
    <cofactor evidence="1 8">
        <name>Fe(2+)</name>
        <dbReference type="ChEBI" id="CHEBI:29033"/>
    </cofactor>
</comment>
<dbReference type="GO" id="GO:0030424">
    <property type="term" value="C:axon"/>
    <property type="evidence" value="ECO:0007669"/>
    <property type="project" value="TreeGrafter"/>
</dbReference>
<evidence type="ECO:0000256" key="2">
    <source>
        <dbReference type="ARBA" id="ARBA00009712"/>
    </source>
</evidence>
<dbReference type="GO" id="GO:0004511">
    <property type="term" value="F:tyrosine 3-monooxygenase activity"/>
    <property type="evidence" value="ECO:0007669"/>
    <property type="project" value="TreeGrafter"/>
</dbReference>
<dbReference type="GO" id="GO:0009072">
    <property type="term" value="P:aromatic amino acid metabolic process"/>
    <property type="evidence" value="ECO:0007669"/>
    <property type="project" value="InterPro"/>
</dbReference>
<dbReference type="InterPro" id="IPR019774">
    <property type="entry name" value="Aromatic-AA_hydroxylase_C"/>
</dbReference>
<dbReference type="InterPro" id="IPR036329">
    <property type="entry name" value="Aro-AA_hydroxylase_C_sf"/>
</dbReference>
<evidence type="ECO:0000256" key="1">
    <source>
        <dbReference type="ARBA" id="ARBA00001954"/>
    </source>
</evidence>
<dbReference type="GO" id="GO:0005737">
    <property type="term" value="C:cytoplasm"/>
    <property type="evidence" value="ECO:0007669"/>
    <property type="project" value="TreeGrafter"/>
</dbReference>
<dbReference type="GO" id="GO:0046189">
    <property type="term" value="P:phenol-containing compound biosynthetic process"/>
    <property type="evidence" value="ECO:0007669"/>
    <property type="project" value="UniProtKB-ARBA"/>
</dbReference>
<reference evidence="11 12" key="1">
    <citation type="submission" date="2018-04" db="EMBL/GenBank/DDBJ databases">
        <title>The genome of golden apple snail Pomacea canaliculata provides insight into stress tolerance and invasive adaptation.</title>
        <authorList>
            <person name="Liu C."/>
            <person name="Liu B."/>
            <person name="Ren Y."/>
            <person name="Zhang Y."/>
            <person name="Wang H."/>
            <person name="Li S."/>
            <person name="Jiang F."/>
            <person name="Yin L."/>
            <person name="Zhang G."/>
            <person name="Qian W."/>
            <person name="Fan W."/>
        </authorList>
    </citation>
    <scope>NUCLEOTIDE SEQUENCE [LARGE SCALE GENOMIC DNA]</scope>
    <source>
        <strain evidence="11">SZHN2017</strain>
        <tissue evidence="11">Muscle</tissue>
    </source>
</reference>
<gene>
    <name evidence="11" type="ORF">C0Q70_10590</name>
</gene>
<organism evidence="11 12">
    <name type="scientific">Pomacea canaliculata</name>
    <name type="common">Golden apple snail</name>
    <dbReference type="NCBI Taxonomy" id="400727"/>
    <lineage>
        <taxon>Eukaryota</taxon>
        <taxon>Metazoa</taxon>
        <taxon>Spiralia</taxon>
        <taxon>Lophotrochozoa</taxon>
        <taxon>Mollusca</taxon>
        <taxon>Gastropoda</taxon>
        <taxon>Caenogastropoda</taxon>
        <taxon>Architaenioglossa</taxon>
        <taxon>Ampullarioidea</taxon>
        <taxon>Ampullariidae</taxon>
        <taxon>Pomacea</taxon>
    </lineage>
</organism>
<dbReference type="InterPro" id="IPR036951">
    <property type="entry name" value="ArAA_hydroxylase_sf"/>
</dbReference>
<accession>A0A2T7P3M4</accession>
<dbReference type="Proteomes" id="UP000245119">
    <property type="component" value="Linkage Group LG6"/>
</dbReference>
<proteinExistence type="inferred from homology"/>
<evidence type="ECO:0000313" key="12">
    <source>
        <dbReference type="Proteomes" id="UP000245119"/>
    </source>
</evidence>
<keyword evidence="12" id="KW-1185">Reference proteome</keyword>
<dbReference type="STRING" id="400727.A0A2T7P3M4"/>
<feature type="binding site" evidence="7">
    <location>
        <position position="239"/>
    </location>
    <ligand>
        <name>Fe cation</name>
        <dbReference type="ChEBI" id="CHEBI:24875"/>
    </ligand>
</feature>
<comment type="similarity">
    <text evidence="2">Belongs to the biopterin-dependent aromatic amino acid hydroxylase family.</text>
</comment>
<dbReference type="OrthoDB" id="983542at2759"/>
<dbReference type="GO" id="GO:0043204">
    <property type="term" value="C:perikaryon"/>
    <property type="evidence" value="ECO:0007669"/>
    <property type="project" value="TreeGrafter"/>
</dbReference>
<evidence type="ECO:0000256" key="7">
    <source>
        <dbReference type="PIRSR" id="PIRSR000336-1"/>
    </source>
</evidence>
<evidence type="ECO:0000256" key="3">
    <source>
        <dbReference type="ARBA" id="ARBA00022723"/>
    </source>
</evidence>
<sequence>MFQPLNTKTTILHIESRQTRTKNRQFEIFLECQGSKDSVSSISNVLHQNPLIQEMAVVGEKEASKKEVWFPSHISDLDRCTHLITKFEPDLDYNHPGFSDKTYRQRRKIISDIAFDFKQGQPIPRIEYTQSEIKTWGHVYRQLKNLHSTHVCWEYLYNFELLEKEGIYSPDNIPQLEDVSAFLRRKTGFSLRPVAGLLSARDFLASLAFRVFQCTQYIRHGDKPEISPEPDCIHELLGHVPMLADPTFAQFSQELGLASLGASDEDIEKFATLYWFTVEFGLCKQGGQLKAYGAGTLSSYAELKHSLSEAPQRLPFDPDTTAVQEYKDDDLQPIYFVVESFEEMMDKMRQYSLRIRRPYEVHFDPYTQSVQILNSKDMLHQQTRALRTELDNLQRAIDRIQCLTMAA</sequence>
<dbReference type="InterPro" id="IPR019773">
    <property type="entry name" value="Tyrosine_3-monooxygenase-like"/>
</dbReference>
<feature type="domain" description="Biopterin-dependent aromatic amino acid hydroxylase family profile" evidence="10">
    <location>
        <begin position="55"/>
        <end position="401"/>
    </location>
</feature>
<protein>
    <recommendedName>
        <fullName evidence="10">Biopterin-dependent aromatic amino acid hydroxylase family profile domain-containing protein</fullName>
    </recommendedName>
</protein>
<evidence type="ECO:0000259" key="10">
    <source>
        <dbReference type="PROSITE" id="PS51410"/>
    </source>
</evidence>
<keyword evidence="4" id="KW-0560">Oxidoreductase</keyword>
<dbReference type="FunFam" id="1.10.800.10:FF:000004">
    <property type="entry name" value="Tyrosine 3-monooxygenase"/>
    <property type="match status" value="1"/>
</dbReference>
<dbReference type="SUPFAM" id="SSF56534">
    <property type="entry name" value="Aromatic aminoacid monoxygenases, catalytic and oligomerization domains"/>
    <property type="match status" value="1"/>
</dbReference>
<dbReference type="PIRSF" id="PIRSF000336">
    <property type="entry name" value="TH"/>
    <property type="match status" value="1"/>
</dbReference>
<keyword evidence="6" id="KW-0503">Monooxygenase</keyword>
<evidence type="ECO:0000256" key="8">
    <source>
        <dbReference type="PIRSR" id="PIRSR601273-2"/>
    </source>
</evidence>